<feature type="compositionally biased region" description="Low complexity" evidence="1">
    <location>
        <begin position="291"/>
        <end position="306"/>
    </location>
</feature>
<organism evidence="2 3">
    <name type="scientific">Paratrimastix pyriformis</name>
    <dbReference type="NCBI Taxonomy" id="342808"/>
    <lineage>
        <taxon>Eukaryota</taxon>
        <taxon>Metamonada</taxon>
        <taxon>Preaxostyla</taxon>
        <taxon>Paratrimastigidae</taxon>
        <taxon>Paratrimastix</taxon>
    </lineage>
</organism>
<reference evidence="2" key="1">
    <citation type="journal article" date="2022" name="bioRxiv">
        <title>Genomics of Preaxostyla Flagellates Illuminates Evolutionary Transitions and the Path Towards Mitochondrial Loss.</title>
        <authorList>
            <person name="Novak L.V.F."/>
            <person name="Treitli S.C."/>
            <person name="Pyrih J."/>
            <person name="Halakuc P."/>
            <person name="Pipaliya S.V."/>
            <person name="Vacek V."/>
            <person name="Brzon O."/>
            <person name="Soukal P."/>
            <person name="Eme L."/>
            <person name="Dacks J.B."/>
            <person name="Karnkowska A."/>
            <person name="Elias M."/>
            <person name="Hampl V."/>
        </authorList>
    </citation>
    <scope>NUCLEOTIDE SEQUENCE</scope>
    <source>
        <strain evidence="2">RCP-MX</strain>
    </source>
</reference>
<feature type="compositionally biased region" description="Basic and acidic residues" evidence="1">
    <location>
        <begin position="376"/>
        <end position="385"/>
    </location>
</feature>
<feature type="compositionally biased region" description="Pro residues" evidence="1">
    <location>
        <begin position="389"/>
        <end position="408"/>
    </location>
</feature>
<proteinExistence type="predicted"/>
<feature type="region of interest" description="Disordered" evidence="1">
    <location>
        <begin position="359"/>
        <end position="463"/>
    </location>
</feature>
<feature type="region of interest" description="Disordered" evidence="1">
    <location>
        <begin position="214"/>
        <end position="311"/>
    </location>
</feature>
<evidence type="ECO:0000313" key="3">
    <source>
        <dbReference type="Proteomes" id="UP001141327"/>
    </source>
</evidence>
<evidence type="ECO:0000313" key="2">
    <source>
        <dbReference type="EMBL" id="KAJ4462894.1"/>
    </source>
</evidence>
<protein>
    <submittedName>
        <fullName evidence="2">Uncharacterized protein</fullName>
    </submittedName>
</protein>
<name>A0ABQ8UUW2_9EUKA</name>
<feature type="compositionally biased region" description="Basic and acidic residues" evidence="1">
    <location>
        <begin position="437"/>
        <end position="457"/>
    </location>
</feature>
<feature type="compositionally biased region" description="Pro residues" evidence="1">
    <location>
        <begin position="255"/>
        <end position="265"/>
    </location>
</feature>
<sequence>MAYRDLSPMIRGKIQSPESVPPENSTAVLAAVIEAGIAVLHFSDISDGEEITQIMRKAARTARTMEGAGRPAEVLAAHPRCTSQVEAFPVLEGEVRLEDCTKEFEKLFKRALQSEQNVVGVLSHLSQHYLLYTNNDKYLPRWSYFDPTPLDFGDQGPTGAHILSSYTSLSLYFTLAKILPDRGPFTLYALTLRDGAQYETPDPTPVPAAALAADASDHPGEMAAQPAPASRLPQAPARLGALPPRQLSRPQAPLEYPPAPEPEPMLPAVAAAAVAGAPDQEAEPRIPPEEPGQLDAAQGGAAPDADSVPSPQQMFVDCERLEAMDQALRSILGDLQPIITTYRGLAAHLEAQQSRLEAAQQENRSLAAQLAHERRRSAELEERLRSRPQQPPPVASQTPSPPTRPPSQPLGRAGERPARPEETPLVLPAPLPAGLPETRRSQREVAAEPAPERDRLGSRRLVY</sequence>
<comment type="caution">
    <text evidence="2">The sequence shown here is derived from an EMBL/GenBank/DDBJ whole genome shotgun (WGS) entry which is preliminary data.</text>
</comment>
<evidence type="ECO:0000256" key="1">
    <source>
        <dbReference type="SAM" id="MobiDB-lite"/>
    </source>
</evidence>
<feature type="compositionally biased region" description="Low complexity" evidence="1">
    <location>
        <begin position="266"/>
        <end position="279"/>
    </location>
</feature>
<dbReference type="Proteomes" id="UP001141327">
    <property type="component" value="Unassembled WGS sequence"/>
</dbReference>
<gene>
    <name evidence="2" type="ORF">PAPYR_104</name>
</gene>
<feature type="compositionally biased region" description="Basic and acidic residues" evidence="1">
    <location>
        <begin position="413"/>
        <end position="422"/>
    </location>
</feature>
<dbReference type="EMBL" id="JAPMOS010000001">
    <property type="protein sequence ID" value="KAJ4462894.1"/>
    <property type="molecule type" value="Genomic_DNA"/>
</dbReference>
<keyword evidence="3" id="KW-1185">Reference proteome</keyword>
<accession>A0ABQ8UUW2</accession>